<evidence type="ECO:0000256" key="6">
    <source>
        <dbReference type="ARBA" id="ARBA00023014"/>
    </source>
</evidence>
<dbReference type="PANTHER" id="PTHR43756">
    <property type="entry name" value="CHOLINE MONOOXYGENASE, CHLOROPLASTIC"/>
    <property type="match status" value="1"/>
</dbReference>
<dbReference type="Pfam" id="PF00848">
    <property type="entry name" value="Ring_hydroxyl_A"/>
    <property type="match status" value="1"/>
</dbReference>
<dbReference type="EMBL" id="JBDXSU010000004">
    <property type="protein sequence ID" value="MFB5190034.1"/>
    <property type="molecule type" value="Genomic_DNA"/>
</dbReference>
<dbReference type="Gene3D" id="3.90.380.10">
    <property type="entry name" value="Naphthalene 1,2-dioxygenase Alpha Subunit, Chain A, domain 1"/>
    <property type="match status" value="2"/>
</dbReference>
<sequence length="359" mass="41149">MNVELSRTEVSAFQDENVDMTLPYALYVDPMVLRMEYEKIFTKSWQYVGHVARLKKPGDYIACTIGNEPILVVRDHDNEIRAFYNVCPHRGTKLVQDSAGSKKILQCCYHGWTFQLNGKLHQAPNFRKAPGFCGDDYCLRPVHVSIEQSLVFVNLSEDPVPLATEFADFFADLGQFHFLKDLNLYSTEQRIIKCNWKTFIDNYLECDHCPIAHPSFVATLDMTKYQIINADKCNIQGSQVKASRQDFNDAEVQEGRFYWLWPNVMFTIYPGPGNFRSIQMIPVDHETTLGIYSVYVQGEEPTEEQKQLIAFAKQVADEDVDIVELQQIGLGSTAFKQGLMSPTEHGLRHFHNLVRTALK</sequence>
<evidence type="ECO:0000256" key="3">
    <source>
        <dbReference type="ARBA" id="ARBA00022723"/>
    </source>
</evidence>
<dbReference type="RefSeq" id="WP_275476176.1">
    <property type="nucleotide sequence ID" value="NZ_CP162940.1"/>
</dbReference>
<comment type="cofactor">
    <cofactor evidence="1">
        <name>Fe cation</name>
        <dbReference type="ChEBI" id="CHEBI:24875"/>
    </cofactor>
</comment>
<dbReference type="InterPro" id="IPR036922">
    <property type="entry name" value="Rieske_2Fe-2S_sf"/>
</dbReference>
<evidence type="ECO:0000259" key="7">
    <source>
        <dbReference type="PROSITE" id="PS51296"/>
    </source>
</evidence>
<dbReference type="PRINTS" id="PR00090">
    <property type="entry name" value="RNGDIOXGNASE"/>
</dbReference>
<evidence type="ECO:0000256" key="2">
    <source>
        <dbReference type="ARBA" id="ARBA00022714"/>
    </source>
</evidence>
<keyword evidence="4" id="KW-0560">Oxidoreductase</keyword>
<dbReference type="InterPro" id="IPR015879">
    <property type="entry name" value="Ring_hydroxy_dOase_asu_C_dom"/>
</dbReference>
<evidence type="ECO:0000313" key="9">
    <source>
        <dbReference type="Proteomes" id="UP001579974"/>
    </source>
</evidence>
<evidence type="ECO:0000256" key="5">
    <source>
        <dbReference type="ARBA" id="ARBA00023004"/>
    </source>
</evidence>
<evidence type="ECO:0000256" key="1">
    <source>
        <dbReference type="ARBA" id="ARBA00001962"/>
    </source>
</evidence>
<reference evidence="8 9" key="1">
    <citation type="journal article" date="2024" name="Int. J. Mol. Sci.">
        <title>Exploration of Alicyclobacillus spp. Genome in Search of Antibiotic Resistance.</title>
        <authorList>
            <person name="Bucka-Kolendo J."/>
            <person name="Kiousi D.E."/>
            <person name="Dekowska A."/>
            <person name="Mikolajczuk-Szczyrba A."/>
            <person name="Karadedos D.M."/>
            <person name="Michael P."/>
            <person name="Galanis A."/>
            <person name="Sokolowska B."/>
        </authorList>
    </citation>
    <scope>NUCLEOTIDE SEQUENCE [LARGE SCALE GENOMIC DNA]</scope>
    <source>
        <strain evidence="8 9">KKP 3000</strain>
    </source>
</reference>
<dbReference type="Gene3D" id="2.102.10.10">
    <property type="entry name" value="Rieske [2Fe-2S] iron-sulphur domain"/>
    <property type="match status" value="1"/>
</dbReference>
<dbReference type="PROSITE" id="PS51296">
    <property type="entry name" value="RIESKE"/>
    <property type="match status" value="1"/>
</dbReference>
<protein>
    <submittedName>
        <fullName evidence="8">SRPBCC family protein</fullName>
    </submittedName>
</protein>
<keyword evidence="9" id="KW-1185">Reference proteome</keyword>
<gene>
    <name evidence="8" type="ORF">KKP3000_003427</name>
</gene>
<evidence type="ECO:0000256" key="4">
    <source>
        <dbReference type="ARBA" id="ARBA00023002"/>
    </source>
</evidence>
<dbReference type="SUPFAM" id="SSF50022">
    <property type="entry name" value="ISP domain"/>
    <property type="match status" value="1"/>
</dbReference>
<dbReference type="PANTHER" id="PTHR43756:SF5">
    <property type="entry name" value="CHOLINE MONOOXYGENASE, CHLOROPLASTIC"/>
    <property type="match status" value="1"/>
</dbReference>
<proteinExistence type="predicted"/>
<keyword evidence="2" id="KW-0001">2Fe-2S</keyword>
<dbReference type="SUPFAM" id="SSF55961">
    <property type="entry name" value="Bet v1-like"/>
    <property type="match status" value="1"/>
</dbReference>
<dbReference type="Pfam" id="PF00355">
    <property type="entry name" value="Rieske"/>
    <property type="match status" value="1"/>
</dbReference>
<name>A0ABV5ACQ9_9BACL</name>
<keyword evidence="3" id="KW-0479">Metal-binding</keyword>
<dbReference type="InterPro" id="IPR001663">
    <property type="entry name" value="Rng_hydr_dOase-A"/>
</dbReference>
<comment type="caution">
    <text evidence="8">The sequence shown here is derived from an EMBL/GenBank/DDBJ whole genome shotgun (WGS) entry which is preliminary data.</text>
</comment>
<keyword evidence="5" id="KW-0408">Iron</keyword>
<feature type="domain" description="Rieske" evidence="7">
    <location>
        <begin position="46"/>
        <end position="153"/>
    </location>
</feature>
<dbReference type="InterPro" id="IPR017941">
    <property type="entry name" value="Rieske_2Fe-2S"/>
</dbReference>
<accession>A0ABV5ACQ9</accession>
<dbReference type="Proteomes" id="UP001579974">
    <property type="component" value="Unassembled WGS sequence"/>
</dbReference>
<evidence type="ECO:0000313" key="8">
    <source>
        <dbReference type="EMBL" id="MFB5190034.1"/>
    </source>
</evidence>
<dbReference type="CDD" id="cd03469">
    <property type="entry name" value="Rieske_RO_Alpha_N"/>
    <property type="match status" value="1"/>
</dbReference>
<keyword evidence="6" id="KW-0411">Iron-sulfur</keyword>
<organism evidence="8 9">
    <name type="scientific">Alicyclobacillus fastidiosus</name>
    <dbReference type="NCBI Taxonomy" id="392011"/>
    <lineage>
        <taxon>Bacteria</taxon>
        <taxon>Bacillati</taxon>
        <taxon>Bacillota</taxon>
        <taxon>Bacilli</taxon>
        <taxon>Bacillales</taxon>
        <taxon>Alicyclobacillaceae</taxon>
        <taxon>Alicyclobacillus</taxon>
    </lineage>
</organism>